<name>A0A1X4XWQ6_9BACT</name>
<dbReference type="OrthoDB" id="9812676at2"/>
<dbReference type="InterPro" id="IPR000089">
    <property type="entry name" value="Biotin_lipoyl"/>
</dbReference>
<keyword evidence="1" id="KW-0092">Biotin</keyword>
<dbReference type="PROSITE" id="PS50968">
    <property type="entry name" value="BIOTINYL_LIPOYL"/>
    <property type="match status" value="1"/>
</dbReference>
<sequence length="168" mass="18752">MAYLVKMDDVEYKVLVKELEANKFEVHIDDKSYVVDARLTEGSVYSLLINNESFEADIDYKGENNYHVLTEGDLFKINVIDEMKAKLLQRRGGGAVEGKQVLKSEMPGRVISVKVAVGDSVQEGDILLILEAMKMQNEIKAPKSGEVKELFVKEGENIAADSKLVVIE</sequence>
<dbReference type="RefSeq" id="WP_086034219.1">
    <property type="nucleotide sequence ID" value="NZ_MDSU01000018.1"/>
</dbReference>
<dbReference type="Gene3D" id="2.40.50.100">
    <property type="match status" value="1"/>
</dbReference>
<evidence type="ECO:0000256" key="1">
    <source>
        <dbReference type="ARBA" id="ARBA00023267"/>
    </source>
</evidence>
<keyword evidence="3" id="KW-0670">Pyruvate</keyword>
<organism evidence="3 4">
    <name type="scientific">Desulfurella amilsii</name>
    <dbReference type="NCBI Taxonomy" id="1562698"/>
    <lineage>
        <taxon>Bacteria</taxon>
        <taxon>Pseudomonadati</taxon>
        <taxon>Campylobacterota</taxon>
        <taxon>Desulfurellia</taxon>
        <taxon>Desulfurellales</taxon>
        <taxon>Desulfurellaceae</taxon>
        <taxon>Desulfurella</taxon>
    </lineage>
</organism>
<reference evidence="3 4" key="1">
    <citation type="journal article" date="2017" name="Front. Microbiol.">
        <title>Genome Sequence of Desulfurella amilsii Strain TR1 and Comparative Genomics of Desulfurellaceae Family.</title>
        <authorList>
            <person name="Florentino A.P."/>
            <person name="Stams A.J."/>
            <person name="Sanchez-Andrea I."/>
        </authorList>
    </citation>
    <scope>NUCLEOTIDE SEQUENCE [LARGE SCALE GENOMIC DNA]</scope>
    <source>
        <strain evidence="3 4">TR1</strain>
    </source>
</reference>
<dbReference type="Pfam" id="PF00364">
    <property type="entry name" value="Biotin_lipoyl"/>
    <property type="match status" value="1"/>
</dbReference>
<dbReference type="AlphaFoldDB" id="A0A1X4XWQ6"/>
<dbReference type="STRING" id="1562698.DESAMIL20_1520"/>
<evidence type="ECO:0000313" key="3">
    <source>
        <dbReference type="EMBL" id="OSS41967.1"/>
    </source>
</evidence>
<keyword evidence="3" id="KW-0436">Ligase</keyword>
<dbReference type="CDD" id="cd06850">
    <property type="entry name" value="biotinyl_domain"/>
    <property type="match status" value="1"/>
</dbReference>
<dbReference type="PANTHER" id="PTHR45266">
    <property type="entry name" value="OXALOACETATE DECARBOXYLASE ALPHA CHAIN"/>
    <property type="match status" value="1"/>
</dbReference>
<feature type="domain" description="Lipoyl-binding" evidence="2">
    <location>
        <begin position="93"/>
        <end position="168"/>
    </location>
</feature>
<evidence type="ECO:0000313" key="4">
    <source>
        <dbReference type="Proteomes" id="UP000194141"/>
    </source>
</evidence>
<dbReference type="InterPro" id="IPR001882">
    <property type="entry name" value="Biotin_BS"/>
</dbReference>
<dbReference type="InterPro" id="IPR050709">
    <property type="entry name" value="Biotin_Carboxyl_Carrier/Decarb"/>
</dbReference>
<dbReference type="GO" id="GO:0004736">
    <property type="term" value="F:pyruvate carboxylase activity"/>
    <property type="evidence" value="ECO:0007669"/>
    <property type="project" value="UniProtKB-EC"/>
</dbReference>
<dbReference type="FunFam" id="2.40.50.100:FF:000003">
    <property type="entry name" value="Acetyl-CoA carboxylase biotin carboxyl carrier protein"/>
    <property type="match status" value="1"/>
</dbReference>
<proteinExistence type="predicted"/>
<comment type="caution">
    <text evidence="3">The sequence shown here is derived from an EMBL/GenBank/DDBJ whole genome shotgun (WGS) entry which is preliminary data.</text>
</comment>
<dbReference type="InterPro" id="IPR011053">
    <property type="entry name" value="Single_hybrid_motif"/>
</dbReference>
<dbReference type="EC" id="6.4.1.1" evidence="3"/>
<dbReference type="GO" id="GO:0016740">
    <property type="term" value="F:transferase activity"/>
    <property type="evidence" value="ECO:0007669"/>
    <property type="project" value="UniProtKB-KW"/>
</dbReference>
<gene>
    <name evidence="3" type="ORF">DESAMIL20_1520</name>
</gene>
<accession>A0A1X4XWQ6</accession>
<dbReference type="PANTHER" id="PTHR45266:SF3">
    <property type="entry name" value="OXALOACETATE DECARBOXYLASE ALPHA CHAIN"/>
    <property type="match status" value="1"/>
</dbReference>
<protein>
    <submittedName>
        <fullName evidence="3">Pyruvate carboxyl transferase subunit B</fullName>
        <ecNumber evidence="3">6.4.1.1</ecNumber>
    </submittedName>
</protein>
<dbReference type="Proteomes" id="UP000194141">
    <property type="component" value="Unassembled WGS sequence"/>
</dbReference>
<dbReference type="PROSITE" id="PS00188">
    <property type="entry name" value="BIOTIN"/>
    <property type="match status" value="1"/>
</dbReference>
<keyword evidence="4" id="KW-1185">Reference proteome</keyword>
<dbReference type="EMBL" id="MDSU01000018">
    <property type="protein sequence ID" value="OSS41967.1"/>
    <property type="molecule type" value="Genomic_DNA"/>
</dbReference>
<keyword evidence="3" id="KW-0808">Transferase</keyword>
<evidence type="ECO:0000259" key="2">
    <source>
        <dbReference type="PROSITE" id="PS50968"/>
    </source>
</evidence>
<dbReference type="SUPFAM" id="SSF51230">
    <property type="entry name" value="Single hybrid motif"/>
    <property type="match status" value="1"/>
</dbReference>